<dbReference type="Proteomes" id="UP001479436">
    <property type="component" value="Unassembled WGS sequence"/>
</dbReference>
<feature type="coiled-coil region" evidence="10">
    <location>
        <begin position="118"/>
        <end position="145"/>
    </location>
</feature>
<dbReference type="Pfam" id="PF03980">
    <property type="entry name" value="Nnf1"/>
    <property type="match status" value="1"/>
</dbReference>
<comment type="subcellular location">
    <subcellularLocation>
        <location evidence="2">Chromosome</location>
        <location evidence="2">Centromere</location>
        <location evidence="2">Kinetochore</location>
    </subcellularLocation>
    <subcellularLocation>
        <location evidence="1">Nucleus</location>
    </subcellularLocation>
</comment>
<evidence type="ECO:0000256" key="1">
    <source>
        <dbReference type="ARBA" id="ARBA00004123"/>
    </source>
</evidence>
<keyword evidence="3" id="KW-0158">Chromosome</keyword>
<evidence type="ECO:0000256" key="3">
    <source>
        <dbReference type="ARBA" id="ARBA00022454"/>
    </source>
</evidence>
<accession>A0ABR2W7M3</accession>
<evidence type="ECO:0000313" key="12">
    <source>
        <dbReference type="Proteomes" id="UP001479436"/>
    </source>
</evidence>
<dbReference type="InterPro" id="IPR007128">
    <property type="entry name" value="PMF1/Nnf1"/>
</dbReference>
<proteinExistence type="predicted"/>
<keyword evidence="5" id="KW-0498">Mitosis</keyword>
<keyword evidence="7" id="KW-0539">Nucleus</keyword>
<evidence type="ECO:0000256" key="5">
    <source>
        <dbReference type="ARBA" id="ARBA00022776"/>
    </source>
</evidence>
<evidence type="ECO:0000256" key="10">
    <source>
        <dbReference type="SAM" id="Coils"/>
    </source>
</evidence>
<keyword evidence="8" id="KW-0131">Cell cycle</keyword>
<evidence type="ECO:0000256" key="6">
    <source>
        <dbReference type="ARBA" id="ARBA00022838"/>
    </source>
</evidence>
<evidence type="ECO:0008006" key="13">
    <source>
        <dbReference type="Google" id="ProtNLM"/>
    </source>
</evidence>
<keyword evidence="10" id="KW-0175">Coiled coil</keyword>
<reference evidence="11 12" key="1">
    <citation type="submission" date="2023-04" db="EMBL/GenBank/DDBJ databases">
        <title>Genome of Basidiobolus ranarum AG-B5.</title>
        <authorList>
            <person name="Stajich J.E."/>
            <person name="Carter-House D."/>
            <person name="Gryganskyi A."/>
        </authorList>
    </citation>
    <scope>NUCLEOTIDE SEQUENCE [LARGE SCALE GENOMIC DNA]</scope>
    <source>
        <strain evidence="11 12">AG-B5</strain>
    </source>
</reference>
<keyword evidence="4" id="KW-0132">Cell division</keyword>
<dbReference type="PANTHER" id="PTHR15459">
    <property type="entry name" value="POLYAMINE-MODULATED FACTOR 1"/>
    <property type="match status" value="1"/>
</dbReference>
<keyword evidence="9" id="KW-0137">Centromere</keyword>
<evidence type="ECO:0000256" key="8">
    <source>
        <dbReference type="ARBA" id="ARBA00023306"/>
    </source>
</evidence>
<evidence type="ECO:0000256" key="2">
    <source>
        <dbReference type="ARBA" id="ARBA00004629"/>
    </source>
</evidence>
<name>A0ABR2W7M3_9FUNG</name>
<dbReference type="EMBL" id="JASJQH010006953">
    <property type="protein sequence ID" value="KAK9722287.1"/>
    <property type="molecule type" value="Genomic_DNA"/>
</dbReference>
<evidence type="ECO:0000256" key="9">
    <source>
        <dbReference type="ARBA" id="ARBA00023328"/>
    </source>
</evidence>
<gene>
    <name evidence="11" type="ORF">K7432_002771</name>
</gene>
<sequence length="199" mass="22031">MADGSQQQEGPRMTKLRVLLDKALSKTLKNCSYDKVAQCFSQLAQDSPEALQSAVDQVVTFLKTRIEEEFETIVGKRDLINKLNDLDALIIAAKKTSKKEAAPLQIPAPEVAILSKTVISKREEVERLRAQLLEVQKENAELMDDLKVKDKAMQSSKQDVVGILQEVDQALNLASAVQPQTLSNMVDDLMVETNPNLVA</sequence>
<protein>
    <recommendedName>
        <fullName evidence="13">Nnf1</fullName>
    </recommendedName>
</protein>
<comment type="caution">
    <text evidence="11">The sequence shown here is derived from an EMBL/GenBank/DDBJ whole genome shotgun (WGS) entry which is preliminary data.</text>
</comment>
<evidence type="ECO:0000313" key="11">
    <source>
        <dbReference type="EMBL" id="KAK9722287.1"/>
    </source>
</evidence>
<keyword evidence="12" id="KW-1185">Reference proteome</keyword>
<organism evidence="11 12">
    <name type="scientific">Basidiobolus ranarum</name>
    <dbReference type="NCBI Taxonomy" id="34480"/>
    <lineage>
        <taxon>Eukaryota</taxon>
        <taxon>Fungi</taxon>
        <taxon>Fungi incertae sedis</taxon>
        <taxon>Zoopagomycota</taxon>
        <taxon>Entomophthoromycotina</taxon>
        <taxon>Basidiobolomycetes</taxon>
        <taxon>Basidiobolales</taxon>
        <taxon>Basidiobolaceae</taxon>
        <taxon>Basidiobolus</taxon>
    </lineage>
</organism>
<evidence type="ECO:0000256" key="7">
    <source>
        <dbReference type="ARBA" id="ARBA00023242"/>
    </source>
</evidence>
<keyword evidence="6" id="KW-0995">Kinetochore</keyword>
<evidence type="ECO:0000256" key="4">
    <source>
        <dbReference type="ARBA" id="ARBA00022618"/>
    </source>
</evidence>
<dbReference type="PANTHER" id="PTHR15459:SF3">
    <property type="entry name" value="POLYAMINE-MODULATED FACTOR 1"/>
    <property type="match status" value="1"/>
</dbReference>